<dbReference type="PROSITE" id="PS50850">
    <property type="entry name" value="MFS"/>
    <property type="match status" value="1"/>
</dbReference>
<keyword evidence="10" id="KW-1185">Reference proteome</keyword>
<evidence type="ECO:0000313" key="10">
    <source>
        <dbReference type="Proteomes" id="UP000270342"/>
    </source>
</evidence>
<dbReference type="Gene3D" id="1.20.1720.10">
    <property type="entry name" value="Multidrug resistance protein D"/>
    <property type="match status" value="1"/>
</dbReference>
<dbReference type="GO" id="GO:0005886">
    <property type="term" value="C:plasma membrane"/>
    <property type="evidence" value="ECO:0007669"/>
    <property type="project" value="UniProtKB-SubCell"/>
</dbReference>
<organism evidence="9 10">
    <name type="scientific">Pararobbsia silviterrae</name>
    <dbReference type="NCBI Taxonomy" id="1792498"/>
    <lineage>
        <taxon>Bacteria</taxon>
        <taxon>Pseudomonadati</taxon>
        <taxon>Pseudomonadota</taxon>
        <taxon>Betaproteobacteria</taxon>
        <taxon>Burkholderiales</taxon>
        <taxon>Burkholderiaceae</taxon>
        <taxon>Pararobbsia</taxon>
    </lineage>
</organism>
<keyword evidence="6 7" id="KW-0472">Membrane</keyword>
<comment type="subcellular location">
    <subcellularLocation>
        <location evidence="1">Cell membrane</location>
        <topology evidence="1">Multi-pass membrane protein</topology>
    </subcellularLocation>
</comment>
<dbReference type="InterPro" id="IPR020846">
    <property type="entry name" value="MFS_dom"/>
</dbReference>
<dbReference type="EMBL" id="RBZU01000014">
    <property type="protein sequence ID" value="RKP46571.1"/>
    <property type="molecule type" value="Genomic_DNA"/>
</dbReference>
<evidence type="ECO:0000256" key="7">
    <source>
        <dbReference type="SAM" id="Phobius"/>
    </source>
</evidence>
<feature type="transmembrane region" description="Helical" evidence="7">
    <location>
        <begin position="166"/>
        <end position="187"/>
    </location>
</feature>
<feature type="transmembrane region" description="Helical" evidence="7">
    <location>
        <begin position="199"/>
        <end position="217"/>
    </location>
</feature>
<dbReference type="RefSeq" id="WP_121090159.1">
    <property type="nucleotide sequence ID" value="NZ_RBZU01000014.1"/>
</dbReference>
<feature type="transmembrane region" description="Helical" evidence="7">
    <location>
        <begin position="79"/>
        <end position="101"/>
    </location>
</feature>
<dbReference type="InterPro" id="IPR011701">
    <property type="entry name" value="MFS"/>
</dbReference>
<evidence type="ECO:0000259" key="8">
    <source>
        <dbReference type="PROSITE" id="PS50850"/>
    </source>
</evidence>
<comment type="caution">
    <text evidence="9">The sequence shown here is derived from an EMBL/GenBank/DDBJ whole genome shotgun (WGS) entry which is preliminary data.</text>
</comment>
<dbReference type="CDD" id="cd17503">
    <property type="entry name" value="MFS_LmrB_MDR_like"/>
    <property type="match status" value="1"/>
</dbReference>
<feature type="transmembrane region" description="Helical" evidence="7">
    <location>
        <begin position="267"/>
        <end position="288"/>
    </location>
</feature>
<feature type="transmembrane region" description="Helical" evidence="7">
    <location>
        <begin position="107"/>
        <end position="126"/>
    </location>
</feature>
<keyword evidence="5 7" id="KW-1133">Transmembrane helix</keyword>
<dbReference type="PANTHER" id="PTHR42718:SF46">
    <property type="entry name" value="BLR6921 PROTEIN"/>
    <property type="match status" value="1"/>
</dbReference>
<protein>
    <submittedName>
        <fullName evidence="9">MFS transporter</fullName>
    </submittedName>
</protein>
<feature type="transmembrane region" description="Helical" evidence="7">
    <location>
        <begin position="229"/>
        <end position="246"/>
    </location>
</feature>
<gene>
    <name evidence="9" type="ORF">D7S86_24010</name>
</gene>
<dbReference type="PANTHER" id="PTHR42718">
    <property type="entry name" value="MAJOR FACILITATOR SUPERFAMILY MULTIDRUG TRANSPORTER MFSC"/>
    <property type="match status" value="1"/>
</dbReference>
<reference evidence="9 10" key="1">
    <citation type="submission" date="2018-10" db="EMBL/GenBank/DDBJ databases">
        <title>Robbsia sp. DHC34, isolated from soil.</title>
        <authorList>
            <person name="Gao Z.-H."/>
            <person name="Qiu L.-H."/>
        </authorList>
    </citation>
    <scope>NUCLEOTIDE SEQUENCE [LARGE SCALE GENOMIC DNA]</scope>
    <source>
        <strain evidence="9 10">DHC34</strain>
    </source>
</reference>
<feature type="transmembrane region" description="Helical" evidence="7">
    <location>
        <begin position="328"/>
        <end position="350"/>
    </location>
</feature>
<evidence type="ECO:0000256" key="4">
    <source>
        <dbReference type="ARBA" id="ARBA00022692"/>
    </source>
</evidence>
<dbReference type="Gene3D" id="1.20.1250.20">
    <property type="entry name" value="MFS general substrate transporter like domains"/>
    <property type="match status" value="1"/>
</dbReference>
<evidence type="ECO:0000256" key="2">
    <source>
        <dbReference type="ARBA" id="ARBA00022448"/>
    </source>
</evidence>
<feature type="transmembrane region" description="Helical" evidence="7">
    <location>
        <begin position="294"/>
        <end position="316"/>
    </location>
</feature>
<keyword evidence="4 7" id="KW-0812">Transmembrane</keyword>
<sequence length="476" mass="50661">MTKLNAHDRRAHHLALLVAATFFMEYLDTTVVATALPQMATSFHVGPNDLSFGMAAYMLALAVFIPVSGWIADRFGARTVFGGAIGVFTIASILCGLSNGVETFTGARLLQGIGGAMMVPVGRMIVVRNTDKSRLMQAISTITWPAIFAPVVGPPLGGFITDVASWRWIFLLNVPFGIAAIVCVIMLVKNERDPAHRGLDVVGFVLSGASLICLMYGTELASRESTGLAWPLALMAAGLLVGVVSFRHARHHAHPLIDYALLKVPTFSVTVVSGTLSRIGINAVPYLMPLMFQIGFGLSAFNSGLLLLVSAIGNFGMKALTTPIMQRFGFRPTCLISVGGAGIATLACGWMDPGVLLIWTLVVVFVYGAMRSLLFSTLATLAYVDIEKPRMGAASTLWSAAQQMTIGMGIAFGALALRGATWFHNGHGGPAHPHTVVEFRWAFVVCGILTLLSLPGYLRMARNAGHAVTRGTDAAK</sequence>
<dbReference type="AlphaFoldDB" id="A0A494XAA2"/>
<dbReference type="InterPro" id="IPR036259">
    <property type="entry name" value="MFS_trans_sf"/>
</dbReference>
<keyword evidence="3" id="KW-1003">Cell membrane</keyword>
<evidence type="ECO:0000256" key="1">
    <source>
        <dbReference type="ARBA" id="ARBA00004651"/>
    </source>
</evidence>
<feature type="transmembrane region" description="Helical" evidence="7">
    <location>
        <begin position="138"/>
        <end position="160"/>
    </location>
</feature>
<dbReference type="Proteomes" id="UP000270342">
    <property type="component" value="Unassembled WGS sequence"/>
</dbReference>
<feature type="domain" description="Major facilitator superfamily (MFS) profile" evidence="8">
    <location>
        <begin position="14"/>
        <end position="465"/>
    </location>
</feature>
<dbReference type="GO" id="GO:0022857">
    <property type="term" value="F:transmembrane transporter activity"/>
    <property type="evidence" value="ECO:0007669"/>
    <property type="project" value="InterPro"/>
</dbReference>
<dbReference type="SUPFAM" id="SSF103473">
    <property type="entry name" value="MFS general substrate transporter"/>
    <property type="match status" value="1"/>
</dbReference>
<proteinExistence type="predicted"/>
<feature type="transmembrane region" description="Helical" evidence="7">
    <location>
        <begin position="439"/>
        <end position="458"/>
    </location>
</feature>
<feature type="transmembrane region" description="Helical" evidence="7">
    <location>
        <begin position="356"/>
        <end position="384"/>
    </location>
</feature>
<dbReference type="Pfam" id="PF07690">
    <property type="entry name" value="MFS_1"/>
    <property type="match status" value="1"/>
</dbReference>
<dbReference type="OrthoDB" id="9807274at2"/>
<feature type="transmembrane region" description="Helical" evidence="7">
    <location>
        <begin position="52"/>
        <end position="72"/>
    </location>
</feature>
<evidence type="ECO:0000256" key="5">
    <source>
        <dbReference type="ARBA" id="ARBA00022989"/>
    </source>
</evidence>
<name>A0A494XAA2_9BURK</name>
<dbReference type="PRINTS" id="PR01036">
    <property type="entry name" value="TCRTETB"/>
</dbReference>
<evidence type="ECO:0000256" key="3">
    <source>
        <dbReference type="ARBA" id="ARBA00022475"/>
    </source>
</evidence>
<evidence type="ECO:0000256" key="6">
    <source>
        <dbReference type="ARBA" id="ARBA00023136"/>
    </source>
</evidence>
<feature type="transmembrane region" description="Helical" evidence="7">
    <location>
        <begin position="396"/>
        <end position="419"/>
    </location>
</feature>
<keyword evidence="2" id="KW-0813">Transport</keyword>
<evidence type="ECO:0000313" key="9">
    <source>
        <dbReference type="EMBL" id="RKP46571.1"/>
    </source>
</evidence>
<accession>A0A494XAA2</accession>